<dbReference type="CDD" id="cd08261">
    <property type="entry name" value="Zn_ADH7"/>
    <property type="match status" value="1"/>
</dbReference>
<evidence type="ECO:0000259" key="7">
    <source>
        <dbReference type="Pfam" id="PF08240"/>
    </source>
</evidence>
<evidence type="ECO:0000259" key="6">
    <source>
        <dbReference type="Pfam" id="PF00107"/>
    </source>
</evidence>
<protein>
    <submittedName>
        <fullName evidence="8">L-galactonate oxidoreductase</fullName>
        <ecNumber evidence="8">1.1.1.-</ecNumber>
    </submittedName>
</protein>
<dbReference type="Proteomes" id="UP000325286">
    <property type="component" value="Chromosome"/>
</dbReference>
<feature type="domain" description="Alcohol dehydrogenase-like N-terminal" evidence="7">
    <location>
        <begin position="24"/>
        <end position="130"/>
    </location>
</feature>
<keyword evidence="4" id="KW-0862">Zinc</keyword>
<comment type="similarity">
    <text evidence="2">Belongs to the zinc-containing alcohol dehydrogenase family.</text>
</comment>
<dbReference type="Gene3D" id="3.40.50.720">
    <property type="entry name" value="NAD(P)-binding Rossmann-like Domain"/>
    <property type="match status" value="1"/>
</dbReference>
<keyword evidence="5 8" id="KW-0560">Oxidoreductase</keyword>
<dbReference type="PANTHER" id="PTHR43350:SF19">
    <property type="entry name" value="D-GULOSIDE 3-DEHYDROGENASE"/>
    <property type="match status" value="1"/>
</dbReference>
<dbReference type="SUPFAM" id="SSF50129">
    <property type="entry name" value="GroES-like"/>
    <property type="match status" value="1"/>
</dbReference>
<gene>
    <name evidence="8" type="primary">yjjN</name>
    <name evidence="8" type="ORF">UC8_37590</name>
</gene>
<dbReference type="InterPro" id="IPR013154">
    <property type="entry name" value="ADH-like_N"/>
</dbReference>
<organism evidence="8 9">
    <name type="scientific">Roseimaritima ulvae</name>
    <dbReference type="NCBI Taxonomy" id="980254"/>
    <lineage>
        <taxon>Bacteria</taxon>
        <taxon>Pseudomonadati</taxon>
        <taxon>Planctomycetota</taxon>
        <taxon>Planctomycetia</taxon>
        <taxon>Pirellulales</taxon>
        <taxon>Pirellulaceae</taxon>
        <taxon>Roseimaritima</taxon>
    </lineage>
</organism>
<dbReference type="EMBL" id="CP042914">
    <property type="protein sequence ID" value="QEG41733.1"/>
    <property type="molecule type" value="Genomic_DNA"/>
</dbReference>
<dbReference type="Gene3D" id="3.90.180.10">
    <property type="entry name" value="Medium-chain alcohol dehydrogenases, catalytic domain"/>
    <property type="match status" value="1"/>
</dbReference>
<feature type="domain" description="Alcohol dehydrogenase-like C-terminal" evidence="6">
    <location>
        <begin position="171"/>
        <end position="300"/>
    </location>
</feature>
<dbReference type="PANTHER" id="PTHR43350">
    <property type="entry name" value="NAD-DEPENDENT ALCOHOL DEHYDROGENASE"/>
    <property type="match status" value="1"/>
</dbReference>
<dbReference type="InterPro" id="IPR011032">
    <property type="entry name" value="GroES-like_sf"/>
</dbReference>
<dbReference type="InterPro" id="IPR013149">
    <property type="entry name" value="ADH-like_C"/>
</dbReference>
<evidence type="ECO:0000256" key="5">
    <source>
        <dbReference type="ARBA" id="ARBA00023002"/>
    </source>
</evidence>
<dbReference type="GO" id="GO:0016491">
    <property type="term" value="F:oxidoreductase activity"/>
    <property type="evidence" value="ECO:0007669"/>
    <property type="project" value="UniProtKB-KW"/>
</dbReference>
<dbReference type="KEGG" id="rul:UC8_37590"/>
<evidence type="ECO:0000256" key="1">
    <source>
        <dbReference type="ARBA" id="ARBA00001947"/>
    </source>
</evidence>
<evidence type="ECO:0000256" key="2">
    <source>
        <dbReference type="ARBA" id="ARBA00008072"/>
    </source>
</evidence>
<dbReference type="GO" id="GO:0046872">
    <property type="term" value="F:metal ion binding"/>
    <property type="evidence" value="ECO:0007669"/>
    <property type="project" value="UniProtKB-KW"/>
</dbReference>
<dbReference type="SUPFAM" id="SSF51735">
    <property type="entry name" value="NAD(P)-binding Rossmann-fold domains"/>
    <property type="match status" value="1"/>
</dbReference>
<dbReference type="Pfam" id="PF08240">
    <property type="entry name" value="ADH_N"/>
    <property type="match status" value="1"/>
</dbReference>
<evidence type="ECO:0000313" key="9">
    <source>
        <dbReference type="Proteomes" id="UP000325286"/>
    </source>
</evidence>
<dbReference type="InterPro" id="IPR036291">
    <property type="entry name" value="NAD(P)-bd_dom_sf"/>
</dbReference>
<keyword evidence="3" id="KW-0479">Metal-binding</keyword>
<reference evidence="8 9" key="1">
    <citation type="submission" date="2019-08" db="EMBL/GenBank/DDBJ databases">
        <title>Deep-cultivation of Planctomycetes and their phenomic and genomic characterization uncovers novel biology.</title>
        <authorList>
            <person name="Wiegand S."/>
            <person name="Jogler M."/>
            <person name="Boedeker C."/>
            <person name="Pinto D."/>
            <person name="Vollmers J."/>
            <person name="Rivas-Marin E."/>
            <person name="Kohn T."/>
            <person name="Peeters S.H."/>
            <person name="Heuer A."/>
            <person name="Rast P."/>
            <person name="Oberbeckmann S."/>
            <person name="Bunk B."/>
            <person name="Jeske O."/>
            <person name="Meyerdierks A."/>
            <person name="Storesund J.E."/>
            <person name="Kallscheuer N."/>
            <person name="Luecker S."/>
            <person name="Lage O.M."/>
            <person name="Pohl T."/>
            <person name="Merkel B.J."/>
            <person name="Hornburger P."/>
            <person name="Mueller R.-W."/>
            <person name="Bruemmer F."/>
            <person name="Labrenz M."/>
            <person name="Spormann A.M."/>
            <person name="Op den Camp H."/>
            <person name="Overmann J."/>
            <person name="Amann R."/>
            <person name="Jetten M.S.M."/>
            <person name="Mascher T."/>
            <person name="Medema M.H."/>
            <person name="Devos D.P."/>
            <person name="Kaster A.-K."/>
            <person name="Ovreas L."/>
            <person name="Rohde M."/>
            <person name="Galperin M.Y."/>
            <person name="Jogler C."/>
        </authorList>
    </citation>
    <scope>NUCLEOTIDE SEQUENCE [LARGE SCALE GENOMIC DNA]</scope>
    <source>
        <strain evidence="8 9">UC8</strain>
    </source>
</reference>
<evidence type="ECO:0000256" key="4">
    <source>
        <dbReference type="ARBA" id="ARBA00022833"/>
    </source>
</evidence>
<proteinExistence type="inferred from homology"/>
<name>A0A5B9R664_9BACT</name>
<dbReference type="OrthoDB" id="239596at2"/>
<dbReference type="RefSeq" id="WP_068135428.1">
    <property type="nucleotide sequence ID" value="NZ_CP042914.1"/>
</dbReference>
<evidence type="ECO:0000256" key="3">
    <source>
        <dbReference type="ARBA" id="ARBA00022723"/>
    </source>
</evidence>
<sequence length="345" mass="37562">MRAISLLEPEKFSHVDVQAPASPGPGMALVKTHRMGICGTDLGGYLGKFPFFGYPRIIGHELGVEVLEIGEGVGNVSVGDRCSIEPYLNCGSCYACRRGATNCCQTNQTLGVMCDGGLCERFVIRADKLHASRTLRYEQLALVETLAIGCHAVDRGDNGEGDHVMVIGAGPIGLSAIEFARLSGAQVTVVDMVESRLEFCRQTYGIENLIRFQSPEQVSEEVQRITGGDRYAVVIDATGNPHSMTGAMHHVAQTGTLVYVGITNQNLTFEHATMHKPEMTIKASRNALPTDFARIIRLIEEGTIDTEPWITHRVSFDNMIAEFDSYTRPETGVIKAVVDVSGEQQ</sequence>
<accession>A0A5B9R664</accession>
<dbReference type="Pfam" id="PF00107">
    <property type="entry name" value="ADH_zinc_N"/>
    <property type="match status" value="1"/>
</dbReference>
<comment type="cofactor">
    <cofactor evidence="1">
        <name>Zn(2+)</name>
        <dbReference type="ChEBI" id="CHEBI:29105"/>
    </cofactor>
</comment>
<evidence type="ECO:0000313" key="8">
    <source>
        <dbReference type="EMBL" id="QEG41733.1"/>
    </source>
</evidence>
<keyword evidence="9" id="KW-1185">Reference proteome</keyword>
<dbReference type="EC" id="1.1.1.-" evidence="8"/>
<dbReference type="AlphaFoldDB" id="A0A5B9R664"/>